<accession>A0ABU3NB80</accession>
<organism evidence="8">
    <name type="scientific">Sphingomonas psychrotolerans</name>
    <dbReference type="NCBI Taxonomy" id="1327635"/>
    <lineage>
        <taxon>Bacteria</taxon>
        <taxon>Pseudomonadati</taxon>
        <taxon>Pseudomonadota</taxon>
        <taxon>Alphaproteobacteria</taxon>
        <taxon>Sphingomonadales</taxon>
        <taxon>Sphingomonadaceae</taxon>
        <taxon>Sphingomonas</taxon>
    </lineage>
</organism>
<evidence type="ECO:0000256" key="1">
    <source>
        <dbReference type="ARBA" id="ARBA00009764"/>
    </source>
</evidence>
<dbReference type="EMBL" id="JALMLT010000005">
    <property type="protein sequence ID" value="MDT8760670.1"/>
    <property type="molecule type" value="Genomic_DNA"/>
</dbReference>
<feature type="domain" description="Flagellar hook-associated protein 2 N-terminal" evidence="6">
    <location>
        <begin position="12"/>
        <end position="110"/>
    </location>
</feature>
<gene>
    <name evidence="8" type="primary">fliD</name>
    <name evidence="8" type="ORF">MZO42_18365</name>
</gene>
<evidence type="ECO:0000313" key="8">
    <source>
        <dbReference type="EMBL" id="MDT8760670.1"/>
    </source>
</evidence>
<protein>
    <recommendedName>
        <fullName evidence="5">Flagellar hook-associated protein 2</fullName>
        <shortName evidence="5">HAP2</shortName>
    </recommendedName>
    <alternativeName>
        <fullName evidence="5">Flagellar cap protein</fullName>
    </alternativeName>
</protein>
<comment type="function">
    <text evidence="5">Required for morphogenesis and for the elongation of the flagellar filament by facilitating polymerization of the flagellin monomers at the tip of growing filament. Forms a capping structure, which prevents flagellin subunits (transported through the central channel of the flagellum) from leaking out without polymerization at the distal end.</text>
</comment>
<dbReference type="InterPro" id="IPR040026">
    <property type="entry name" value="FliD"/>
</dbReference>
<dbReference type="PANTHER" id="PTHR30288">
    <property type="entry name" value="FLAGELLAR CAP/ASSEMBLY PROTEIN FLID"/>
    <property type="match status" value="1"/>
</dbReference>
<comment type="similarity">
    <text evidence="1 5">Belongs to the FliD family.</text>
</comment>
<keyword evidence="8" id="KW-0282">Flagellum</keyword>
<keyword evidence="3" id="KW-0175">Coiled coil</keyword>
<reference evidence="8" key="1">
    <citation type="submission" date="2022-04" db="EMBL/GenBank/DDBJ databases">
        <title>Tomato heritable bacteria conferring resistance against bacterial wilt.</title>
        <authorList>
            <person name="Yin J."/>
        </authorList>
    </citation>
    <scope>NUCLEOTIDE SEQUENCE</scope>
    <source>
        <strain evidence="8">Cra20</strain>
    </source>
</reference>
<dbReference type="Pfam" id="PF07195">
    <property type="entry name" value="FliD_C"/>
    <property type="match status" value="1"/>
</dbReference>
<keyword evidence="5" id="KW-0964">Secreted</keyword>
<evidence type="ECO:0000256" key="4">
    <source>
        <dbReference type="ARBA" id="ARBA00023143"/>
    </source>
</evidence>
<keyword evidence="8" id="KW-0969">Cilium</keyword>
<dbReference type="InterPro" id="IPR010809">
    <property type="entry name" value="FliD_C"/>
</dbReference>
<evidence type="ECO:0000256" key="5">
    <source>
        <dbReference type="RuleBase" id="RU362066"/>
    </source>
</evidence>
<dbReference type="InterPro" id="IPR003481">
    <property type="entry name" value="FliD_N"/>
</dbReference>
<comment type="subcellular location">
    <subcellularLocation>
        <location evidence="5">Secreted</location>
    </subcellularLocation>
    <subcellularLocation>
        <location evidence="5">Bacterial flagellum</location>
    </subcellularLocation>
</comment>
<name>A0ABU3NB80_9SPHN</name>
<comment type="subunit">
    <text evidence="2 5">Homopentamer.</text>
</comment>
<evidence type="ECO:0000256" key="2">
    <source>
        <dbReference type="ARBA" id="ARBA00011255"/>
    </source>
</evidence>
<evidence type="ECO:0000259" key="7">
    <source>
        <dbReference type="Pfam" id="PF07195"/>
    </source>
</evidence>
<feature type="domain" description="Flagellar hook-associated protein 2 C-terminal" evidence="7">
    <location>
        <begin position="231"/>
        <end position="457"/>
    </location>
</feature>
<dbReference type="PANTHER" id="PTHR30288:SF0">
    <property type="entry name" value="FLAGELLAR HOOK-ASSOCIATED PROTEIN 2"/>
    <property type="match status" value="1"/>
</dbReference>
<dbReference type="Pfam" id="PF02465">
    <property type="entry name" value="FliD_N"/>
    <property type="match status" value="1"/>
</dbReference>
<keyword evidence="4 5" id="KW-0975">Bacterial flagellum</keyword>
<sequence>MESIAKTLGTGSGIDIASLVDGLVQASFANKNAALTARDDKLTAQISKASELKSGISDFATALSQLAAGGTLATQPTSANTGIVKATRLAGAGLAALNASVEVRQIAQGQVASTPAFAGGATTTIGTGTLTLSFGTATVTGGTMTDFVPGAAAPVTITISPSDNTLQGVANAINAATAGVTASVITDSNGARLMVKSATGASQAFELTGSAGLESLNIGRGASGSTINAAAQNALVALDGVEVSYPVNSISNLIPGVRLDLVAALPGTKVAIGATRPGEAIGQAVTNFVDTYNQVYKLVKDAVDPATGPLRGDPAAKDLLRQLKGMTLAGLIPATSDETPTTLADVGVATQRDGTLRVDSTRLAKVLTTWPDQIEAMFASGAGLAAALSKVAESAVGKTSAKGIGEATGLTASLLNYGKAQGKVEEDQENALAAAEKLRTRMTQQFAAMDSKVAAYKSTQSFLTQQIAAWNADR</sequence>
<keyword evidence="8" id="KW-0966">Cell projection</keyword>
<proteinExistence type="inferred from homology"/>
<evidence type="ECO:0000256" key="3">
    <source>
        <dbReference type="ARBA" id="ARBA00023054"/>
    </source>
</evidence>
<evidence type="ECO:0000259" key="6">
    <source>
        <dbReference type="Pfam" id="PF02465"/>
    </source>
</evidence>
<comment type="caution">
    <text evidence="8">The sequence shown here is derived from an EMBL/GenBank/DDBJ whole genome shotgun (WGS) entry which is preliminary data.</text>
</comment>